<gene>
    <name evidence="2" type="ORF">NBRC3257_1439</name>
</gene>
<feature type="coiled-coil region" evidence="1">
    <location>
        <begin position="96"/>
        <end position="123"/>
    </location>
</feature>
<organism evidence="2 3">
    <name type="scientific">Gluconobacter thailandicus NBRC 3257</name>
    <dbReference type="NCBI Taxonomy" id="1381097"/>
    <lineage>
        <taxon>Bacteria</taxon>
        <taxon>Pseudomonadati</taxon>
        <taxon>Pseudomonadota</taxon>
        <taxon>Alphaproteobacteria</taxon>
        <taxon>Acetobacterales</taxon>
        <taxon>Acetobacteraceae</taxon>
        <taxon>Gluconobacter</taxon>
    </lineage>
</organism>
<evidence type="ECO:0000256" key="1">
    <source>
        <dbReference type="SAM" id="Coils"/>
    </source>
</evidence>
<accession>A0ABQ0IW58</accession>
<sequence>MRTREEIETELQRLFTHGVRGPNAAWQIVHRIFDEVRDYGAEEQRRKDVEGQKPVAWLIEDKSKGVPGKAFTEDRAVTCKGDADYFVRFNFSAQPLFAHSANVAALEAEIAELKEAERLARADAEANKARVSVLLDHLKRAEYASRKDSLTPIERLESVQAILRVALSREVQS</sequence>
<evidence type="ECO:0000313" key="3">
    <source>
        <dbReference type="Proteomes" id="UP000018209"/>
    </source>
</evidence>
<keyword evidence="1" id="KW-0175">Coiled coil</keyword>
<name>A0ABQ0IW58_GLUTH</name>
<proteinExistence type="predicted"/>
<comment type="caution">
    <text evidence="2">The sequence shown here is derived from an EMBL/GenBank/DDBJ whole genome shotgun (WGS) entry which is preliminary data.</text>
</comment>
<reference evidence="2 3" key="1">
    <citation type="submission" date="2013-08" db="EMBL/GenBank/DDBJ databases">
        <title>Gluconobacter thailandicus NBRC 3257 whole genome sequence.</title>
        <authorList>
            <person name="Matsutani M."/>
            <person name="Yakushi T."/>
            <person name="Matsushita K."/>
        </authorList>
    </citation>
    <scope>NUCLEOTIDE SEQUENCE [LARGE SCALE GENOMIC DNA]</scope>
    <source>
        <strain evidence="2 3">NBRC 3257</strain>
    </source>
</reference>
<evidence type="ECO:0000313" key="2">
    <source>
        <dbReference type="EMBL" id="GAD26440.1"/>
    </source>
</evidence>
<dbReference type="EMBL" id="BASM01000016">
    <property type="protein sequence ID" value="GAD26440.1"/>
    <property type="molecule type" value="Genomic_DNA"/>
</dbReference>
<protein>
    <submittedName>
        <fullName evidence="2">Uncharacterized protein</fullName>
    </submittedName>
</protein>
<dbReference type="Proteomes" id="UP000018209">
    <property type="component" value="Unassembled WGS sequence"/>
</dbReference>
<keyword evidence="3" id="KW-1185">Reference proteome</keyword>